<dbReference type="EMBL" id="SWKR01000001">
    <property type="protein sequence ID" value="TKD53047.1"/>
    <property type="molecule type" value="Genomic_DNA"/>
</dbReference>
<feature type="transmembrane region" description="Helical" evidence="2">
    <location>
        <begin position="187"/>
        <end position="208"/>
    </location>
</feature>
<feature type="transmembrane region" description="Helical" evidence="2">
    <location>
        <begin position="463"/>
        <end position="484"/>
    </location>
</feature>
<feature type="transmembrane region" description="Helical" evidence="2">
    <location>
        <begin position="490"/>
        <end position="508"/>
    </location>
</feature>
<evidence type="ECO:0000313" key="3">
    <source>
        <dbReference type="EMBL" id="TKD53047.1"/>
    </source>
</evidence>
<dbReference type="Proteomes" id="UP000309138">
    <property type="component" value="Unassembled WGS sequence"/>
</dbReference>
<feature type="transmembrane region" description="Helical" evidence="2">
    <location>
        <begin position="520"/>
        <end position="543"/>
    </location>
</feature>
<feature type="transmembrane region" description="Helical" evidence="2">
    <location>
        <begin position="338"/>
        <end position="355"/>
    </location>
</feature>
<feature type="transmembrane region" description="Helical" evidence="2">
    <location>
        <begin position="386"/>
        <end position="405"/>
    </location>
</feature>
<dbReference type="RefSeq" id="WP_136941467.1">
    <property type="nucleotide sequence ID" value="NZ_SWKR01000001.1"/>
</dbReference>
<feature type="transmembrane region" description="Helical" evidence="2">
    <location>
        <begin position="437"/>
        <end position="456"/>
    </location>
</feature>
<dbReference type="Pfam" id="PF10101">
    <property type="entry name" value="DUF2339"/>
    <property type="match status" value="1"/>
</dbReference>
<keyword evidence="4" id="KW-1185">Reference proteome</keyword>
<feature type="transmembrane region" description="Helical" evidence="2">
    <location>
        <begin position="412"/>
        <end position="431"/>
    </location>
</feature>
<gene>
    <name evidence="3" type="ORF">FBR43_01510</name>
</gene>
<feature type="compositionally biased region" description="Pro residues" evidence="1">
    <location>
        <begin position="65"/>
        <end position="80"/>
    </location>
</feature>
<name>A0A4U1L7W7_9SPHN</name>
<feature type="transmembrane region" description="Helical" evidence="2">
    <location>
        <begin position="313"/>
        <end position="332"/>
    </location>
</feature>
<feature type="transmembrane region" description="Helical" evidence="2">
    <location>
        <begin position="711"/>
        <end position="729"/>
    </location>
</feature>
<feature type="transmembrane region" description="Helical" evidence="2">
    <location>
        <begin position="360"/>
        <end position="380"/>
    </location>
</feature>
<sequence>MDGILFLLLLLLGGLLANMRRRVAMLEREQAELRGEIARMTGPSPQPRAMPATTVADRSVRTPTVTPPPVEQPAAPPEPLPTTESELTRFDFETLVGGRLPIWIGGAALVLAGFFLVRVAIDSGLIGPAVRATLAGLFALLLIAASEVARRLPATRDDPRVGQVLAGAGIASAYGTLYLVAAIYRLVAPLPAFVMMLAITGAALGLAIRQGPPTAVMALLGGFAAPLVAGYDAAGLGALLTYLGLFIAALFGLARNRGWTWLTVAAALAGFGWVNFLAVVEGGDAVSSTGLFVVALAIATTLALPATGARWPWLRVAPLVAGLVQLFVFAPVLAYDALAWGFHLVLVGAALLLGWRDRTLLPAAVVAAALTVAMIALTGAQPQPGMTLIIAAVATLILAVPGLLLSRSARPWALIATIGLAGPVLAAHGASPSLLPLALWSLVEAVAALLLGWLSWRHRDRAAGVDAGLLGGALGAVACGVTALAGWFGVGALGSALALAMLGLHAWARRTGAPALLPALAAPFAAAAIAATLPALALIGVAIESLFGDRLSFAGLPPAGDVLRYITPPAGMALAIAILSPVAFGRFRRIVVPLAVIGVAATLYVLAKQPLAIDTPERFLDWGFIERALITQALLLGAWLLARAGRARRSADTLLVIGLARIAWFDLLLLNPVAVEQAVGSLPLLNAAVLHPALAALVCWRWPNPGRRVRIAAMVLTLAAALALVRQVAHGTLLTGPVGVAENWGYSAAMLILSALWLWRGIVGGARELRYAGLGLALIVSLKVFTIDVAFEGLLRVVSFLGIGVALIAISWVYTRFVTPASRRAADSDPPPDRAPA</sequence>
<keyword evidence="2" id="KW-0812">Transmembrane</keyword>
<feature type="transmembrane region" description="Helical" evidence="2">
    <location>
        <begin position="563"/>
        <end position="583"/>
    </location>
</feature>
<dbReference type="OrthoDB" id="5422830at2"/>
<feature type="region of interest" description="Disordered" evidence="1">
    <location>
        <begin position="39"/>
        <end position="83"/>
    </location>
</feature>
<feature type="transmembrane region" description="Helical" evidence="2">
    <location>
        <begin position="741"/>
        <end position="759"/>
    </location>
</feature>
<dbReference type="AlphaFoldDB" id="A0A4U1L7W7"/>
<proteinExistence type="predicted"/>
<feature type="transmembrane region" description="Helical" evidence="2">
    <location>
        <begin position="100"/>
        <end position="117"/>
    </location>
</feature>
<dbReference type="PANTHER" id="PTHR38434:SF1">
    <property type="entry name" value="BLL2549 PROTEIN"/>
    <property type="match status" value="1"/>
</dbReference>
<dbReference type="InterPro" id="IPR014600">
    <property type="entry name" value="UCP035905_mem"/>
</dbReference>
<feature type="transmembrane region" description="Helical" evidence="2">
    <location>
        <begin position="797"/>
        <end position="814"/>
    </location>
</feature>
<feature type="transmembrane region" description="Helical" evidence="2">
    <location>
        <begin position="228"/>
        <end position="252"/>
    </location>
</feature>
<feature type="transmembrane region" description="Helical" evidence="2">
    <location>
        <begin position="259"/>
        <end position="279"/>
    </location>
</feature>
<feature type="transmembrane region" description="Helical" evidence="2">
    <location>
        <begin position="590"/>
        <end position="607"/>
    </location>
</feature>
<feature type="transmembrane region" description="Helical" evidence="2">
    <location>
        <begin position="285"/>
        <end position="306"/>
    </location>
</feature>
<evidence type="ECO:0000256" key="1">
    <source>
        <dbReference type="SAM" id="MobiDB-lite"/>
    </source>
</evidence>
<evidence type="ECO:0000256" key="2">
    <source>
        <dbReference type="SAM" id="Phobius"/>
    </source>
</evidence>
<reference evidence="3 4" key="1">
    <citation type="submission" date="2019-04" db="EMBL/GenBank/DDBJ databases">
        <authorList>
            <person name="Yang Y."/>
            <person name="Wei D."/>
        </authorList>
    </citation>
    <scope>NUCLEOTIDE SEQUENCE [LARGE SCALE GENOMIC DNA]</scope>
    <source>
        <strain evidence="3 4">L-1-4w-11</strain>
    </source>
</reference>
<keyword evidence="2" id="KW-1133">Transmembrane helix</keyword>
<organism evidence="3 4">
    <name type="scientific">Sphingomonas baiyangensis</name>
    <dbReference type="NCBI Taxonomy" id="2572576"/>
    <lineage>
        <taxon>Bacteria</taxon>
        <taxon>Pseudomonadati</taxon>
        <taxon>Pseudomonadota</taxon>
        <taxon>Alphaproteobacteria</taxon>
        <taxon>Sphingomonadales</taxon>
        <taxon>Sphingomonadaceae</taxon>
        <taxon>Sphingomonas</taxon>
    </lineage>
</organism>
<protein>
    <submittedName>
        <fullName evidence="3">DUF2339 domain-containing protein</fullName>
    </submittedName>
</protein>
<feature type="transmembrane region" description="Helical" evidence="2">
    <location>
        <begin position="161"/>
        <end position="180"/>
    </location>
</feature>
<dbReference type="PIRSF" id="PIRSF035905">
    <property type="entry name" value="UCP035905_mp"/>
    <property type="match status" value="1"/>
</dbReference>
<feature type="transmembrane region" description="Helical" evidence="2">
    <location>
        <begin position="771"/>
        <end position="791"/>
    </location>
</feature>
<keyword evidence="2" id="KW-0472">Membrane</keyword>
<dbReference type="PANTHER" id="PTHR38434">
    <property type="entry name" value="BLL2549 PROTEIN"/>
    <property type="match status" value="1"/>
</dbReference>
<comment type="caution">
    <text evidence="3">The sequence shown here is derived from an EMBL/GenBank/DDBJ whole genome shotgun (WGS) entry which is preliminary data.</text>
</comment>
<feature type="transmembrane region" description="Helical" evidence="2">
    <location>
        <begin position="129"/>
        <end position="149"/>
    </location>
</feature>
<accession>A0A4U1L7W7</accession>
<feature type="transmembrane region" description="Helical" evidence="2">
    <location>
        <begin position="619"/>
        <end position="642"/>
    </location>
</feature>
<dbReference type="InterPro" id="IPR019286">
    <property type="entry name" value="DUF2339_TM"/>
</dbReference>
<evidence type="ECO:0000313" key="4">
    <source>
        <dbReference type="Proteomes" id="UP000309138"/>
    </source>
</evidence>